<comment type="catalytic activity">
    <reaction evidence="12">
        <text>Ca(2+)(in) = Ca(2+)(out)</text>
        <dbReference type="Rhea" id="RHEA:29671"/>
        <dbReference type="ChEBI" id="CHEBI:29108"/>
    </reaction>
</comment>
<dbReference type="InterPro" id="IPR049134">
    <property type="entry name" value="MCLN_ECD"/>
</dbReference>
<evidence type="ECO:0000256" key="10">
    <source>
        <dbReference type="ARBA" id="ARBA00023157"/>
    </source>
</evidence>
<dbReference type="Proteomes" id="UP000015104">
    <property type="component" value="Unassembled WGS sequence"/>
</dbReference>
<keyword evidence="5 13" id="KW-0812">Transmembrane</keyword>
<dbReference type="Gene3D" id="1.10.287.70">
    <property type="match status" value="1"/>
</dbReference>
<reference evidence="16" key="2">
    <citation type="submission" date="2015-06" db="UniProtKB">
        <authorList>
            <consortium name="EnsemblMetazoa"/>
        </authorList>
    </citation>
    <scope>IDENTIFICATION</scope>
</reference>
<keyword evidence="9 13" id="KW-0472">Membrane</keyword>
<evidence type="ECO:0000256" key="13">
    <source>
        <dbReference type="SAM" id="Phobius"/>
    </source>
</evidence>
<keyword evidence="3" id="KW-0813">Transport</keyword>
<proteinExistence type="predicted"/>
<feature type="domain" description="Polycystin cation channel PKD1/PKD2" evidence="14">
    <location>
        <begin position="427"/>
        <end position="574"/>
    </location>
</feature>
<evidence type="ECO:0000256" key="7">
    <source>
        <dbReference type="ARBA" id="ARBA00022989"/>
    </source>
</evidence>
<dbReference type="KEGG" id="tut:107362100"/>
<dbReference type="GO" id="GO:0010008">
    <property type="term" value="C:endosome membrane"/>
    <property type="evidence" value="ECO:0007669"/>
    <property type="project" value="UniProtKB-SubCell"/>
</dbReference>
<dbReference type="Pfam" id="PF21381">
    <property type="entry name" value="MCLN_ECD"/>
    <property type="match status" value="1"/>
</dbReference>
<evidence type="ECO:0000256" key="9">
    <source>
        <dbReference type="ARBA" id="ARBA00023136"/>
    </source>
</evidence>
<evidence type="ECO:0000256" key="11">
    <source>
        <dbReference type="ARBA" id="ARBA00023303"/>
    </source>
</evidence>
<keyword evidence="10" id="KW-1015">Disulfide bond</keyword>
<dbReference type="CDD" id="cd21050">
    <property type="entry name" value="ELD_TRPML"/>
    <property type="match status" value="1"/>
</dbReference>
<evidence type="ECO:0000256" key="1">
    <source>
        <dbReference type="ARBA" id="ARBA00004337"/>
    </source>
</evidence>
<dbReference type="GO" id="GO:0005765">
    <property type="term" value="C:lysosomal membrane"/>
    <property type="evidence" value="ECO:0007669"/>
    <property type="project" value="TreeGrafter"/>
</dbReference>
<dbReference type="PANTHER" id="PTHR12127">
    <property type="entry name" value="MUCOLIPIN"/>
    <property type="match status" value="1"/>
</dbReference>
<evidence type="ECO:0000259" key="14">
    <source>
        <dbReference type="Pfam" id="PF08016"/>
    </source>
</evidence>
<dbReference type="PANTHER" id="PTHR12127:SF7">
    <property type="entry name" value="SD02261P"/>
    <property type="match status" value="1"/>
</dbReference>
<dbReference type="eggNOG" id="KOG3733">
    <property type="taxonomic scope" value="Eukaryota"/>
</dbReference>
<reference evidence="17" key="1">
    <citation type="submission" date="2011-08" db="EMBL/GenBank/DDBJ databases">
        <authorList>
            <person name="Rombauts S."/>
        </authorList>
    </citation>
    <scope>NUCLEOTIDE SEQUENCE</scope>
    <source>
        <strain evidence="17">London</strain>
    </source>
</reference>
<evidence type="ECO:0000313" key="17">
    <source>
        <dbReference type="Proteomes" id="UP000015104"/>
    </source>
</evidence>
<feature type="transmembrane region" description="Helical" evidence="13">
    <location>
        <begin position="550"/>
        <end position="572"/>
    </location>
</feature>
<feature type="transmembrane region" description="Helical" evidence="13">
    <location>
        <begin position="441"/>
        <end position="458"/>
    </location>
</feature>
<gene>
    <name evidence="16" type="primary">107362100</name>
</gene>
<dbReference type="Pfam" id="PF08016">
    <property type="entry name" value="PKD_channel"/>
    <property type="match status" value="1"/>
</dbReference>
<sequence length="603" mass="69635">MILDIAKSESNRVSSASSCSFELFNYSSYLTGSIEISKLILNNDCSVQINIENDIISMSVPSPPKPETTLSEVTRPCPKEIRKQLNDELTYFFKNPMDKWRTTRAFPWKLFLQFAKLIVVTIHIISIGFEMSSFINKDVAMEATLRSLVFQDWNTNRELNVYPPPQGPYAVYTKANFYGNLNFVIKSLATLRDEGINLFAYDSSQRDQVSPMTLHIHQYSSLKLDPFSFNYDINPRVVHRKIPIKLDLPAGDTGWDNFDLRTYLQSHNETLNFNQMIELKLVTFLRTIFFHSLTSYYYSPACYTVKVEITYDNSAHSGQIKMSLATESFRQKCYGNLSTSETTILNTYTLVTWIVLLVSTISLFLCCRSLKFAWKLYSDVSLVAKKYYRTKLTADEAWLFFDSGLAIIMVNDIVFILASIIKLSNVIKLNEDVTSANRFSLLYGFGILLTWCNLLRYLNLFERFNIVTRTIQRAAVDIFKFTLVALIIFTGYCFSGWIVLGPYHLKFTTLSKASECLFSLLNADDMFATFESLRIAPGINGLIIWWFSRLYIYSFVSLFIYFILNLFITIIIEARDSIQNPRSDIHQRDQQSFLKKFMSEPDE</sequence>
<dbReference type="InterPro" id="IPR039031">
    <property type="entry name" value="Mucolipin"/>
</dbReference>
<evidence type="ECO:0000259" key="15">
    <source>
        <dbReference type="Pfam" id="PF21381"/>
    </source>
</evidence>
<dbReference type="EnsemblMetazoa" id="tetur07g01100.1">
    <property type="protein sequence ID" value="tetur07g01100.1"/>
    <property type="gene ID" value="tetur07g01100"/>
</dbReference>
<dbReference type="AlphaFoldDB" id="T1K8F0"/>
<feature type="transmembrane region" description="Helical" evidence="13">
    <location>
        <begin position="478"/>
        <end position="500"/>
    </location>
</feature>
<protein>
    <submittedName>
        <fullName evidence="16">Uncharacterized protein</fullName>
    </submittedName>
</protein>
<name>T1K8F0_TETUR</name>
<evidence type="ECO:0000256" key="3">
    <source>
        <dbReference type="ARBA" id="ARBA00022448"/>
    </source>
</evidence>
<keyword evidence="11" id="KW-0407">Ion channel</keyword>
<dbReference type="InterPro" id="IPR013122">
    <property type="entry name" value="PKD1_2_channel"/>
</dbReference>
<evidence type="ECO:0000256" key="6">
    <source>
        <dbReference type="ARBA" id="ARBA00022753"/>
    </source>
</evidence>
<dbReference type="OMA" id="MADEIEN"/>
<evidence type="ECO:0000313" key="16">
    <source>
        <dbReference type="EnsemblMetazoa" id="tetur07g01100.1"/>
    </source>
</evidence>
<keyword evidence="6" id="KW-0967">Endosome</keyword>
<keyword evidence="17" id="KW-1185">Reference proteome</keyword>
<organism evidence="16 17">
    <name type="scientific">Tetranychus urticae</name>
    <name type="common">Two-spotted spider mite</name>
    <dbReference type="NCBI Taxonomy" id="32264"/>
    <lineage>
        <taxon>Eukaryota</taxon>
        <taxon>Metazoa</taxon>
        <taxon>Ecdysozoa</taxon>
        <taxon>Arthropoda</taxon>
        <taxon>Chelicerata</taxon>
        <taxon>Arachnida</taxon>
        <taxon>Acari</taxon>
        <taxon>Acariformes</taxon>
        <taxon>Trombidiformes</taxon>
        <taxon>Prostigmata</taxon>
        <taxon>Eleutherengona</taxon>
        <taxon>Raphignathae</taxon>
        <taxon>Tetranychoidea</taxon>
        <taxon>Tetranychidae</taxon>
        <taxon>Tetranychus</taxon>
    </lineage>
</organism>
<evidence type="ECO:0000256" key="5">
    <source>
        <dbReference type="ARBA" id="ARBA00022692"/>
    </source>
</evidence>
<evidence type="ECO:0000256" key="8">
    <source>
        <dbReference type="ARBA" id="ARBA00023065"/>
    </source>
</evidence>
<keyword evidence="4" id="KW-1003">Cell membrane</keyword>
<dbReference type="GO" id="GO:0005886">
    <property type="term" value="C:plasma membrane"/>
    <property type="evidence" value="ECO:0007669"/>
    <property type="project" value="UniProtKB-SubCell"/>
</dbReference>
<feature type="transmembrane region" description="Helical" evidence="13">
    <location>
        <begin position="348"/>
        <end position="367"/>
    </location>
</feature>
<evidence type="ECO:0000256" key="4">
    <source>
        <dbReference type="ARBA" id="ARBA00022475"/>
    </source>
</evidence>
<dbReference type="EMBL" id="CAEY01001874">
    <property type="status" value="NOT_ANNOTATED_CDS"/>
    <property type="molecule type" value="Genomic_DNA"/>
</dbReference>
<dbReference type="OrthoDB" id="263481at2759"/>
<accession>T1K8F0</accession>
<feature type="transmembrane region" description="Helical" evidence="13">
    <location>
        <begin position="397"/>
        <end position="421"/>
    </location>
</feature>
<evidence type="ECO:0000256" key="12">
    <source>
        <dbReference type="ARBA" id="ARBA00036634"/>
    </source>
</evidence>
<evidence type="ECO:0000256" key="2">
    <source>
        <dbReference type="ARBA" id="ARBA00004651"/>
    </source>
</evidence>
<dbReference type="GO" id="GO:0072345">
    <property type="term" value="F:NAADP-sensitive calcium-release channel activity"/>
    <property type="evidence" value="ECO:0007669"/>
    <property type="project" value="TreeGrafter"/>
</dbReference>
<keyword evidence="7 13" id="KW-1133">Transmembrane helix</keyword>
<dbReference type="HOGENOM" id="CLU_020945_1_1_1"/>
<keyword evidence="8" id="KW-0406">Ion transport</keyword>
<comment type="subcellular location">
    <subcellularLocation>
        <location evidence="2">Cell membrane</location>
        <topology evidence="2">Multi-pass membrane protein</topology>
    </subcellularLocation>
    <subcellularLocation>
        <location evidence="1">Endosome membrane</location>
        <topology evidence="1">Multi-pass membrane protein</topology>
    </subcellularLocation>
</comment>
<feature type="domain" description="Mucolipin extracytosolic" evidence="15">
    <location>
        <begin position="167"/>
        <end position="333"/>
    </location>
</feature>